<evidence type="ECO:0000313" key="7">
    <source>
        <dbReference type="Proteomes" id="UP000398389"/>
    </source>
</evidence>
<name>A0A5E8BSQ3_9ASCO</name>
<dbReference type="PANTHER" id="PTHR13211">
    <property type="entry name" value="TELOMERASE CAJAL BODY PROTEIN 1"/>
    <property type="match status" value="1"/>
</dbReference>
<keyword evidence="7" id="KW-1185">Reference proteome</keyword>
<evidence type="ECO:0000256" key="4">
    <source>
        <dbReference type="ARBA" id="ARBA00038575"/>
    </source>
</evidence>
<dbReference type="GO" id="GO:0008380">
    <property type="term" value="P:RNA splicing"/>
    <property type="evidence" value="ECO:0007669"/>
    <property type="project" value="UniProtKB-KW"/>
</dbReference>
<dbReference type="InterPro" id="IPR051150">
    <property type="entry name" value="SWT21/TCAB1_mRNA_Telomere"/>
</dbReference>
<dbReference type="OrthoDB" id="239865at2759"/>
<dbReference type="InterPro" id="IPR036322">
    <property type="entry name" value="WD40_repeat_dom_sf"/>
</dbReference>
<organism evidence="6 7">
    <name type="scientific">Magnusiomyces paraingens</name>
    <dbReference type="NCBI Taxonomy" id="2606893"/>
    <lineage>
        <taxon>Eukaryota</taxon>
        <taxon>Fungi</taxon>
        <taxon>Dikarya</taxon>
        <taxon>Ascomycota</taxon>
        <taxon>Saccharomycotina</taxon>
        <taxon>Dipodascomycetes</taxon>
        <taxon>Dipodascales</taxon>
        <taxon>Dipodascaceae</taxon>
        <taxon>Magnusiomyces</taxon>
    </lineage>
</organism>
<dbReference type="SUPFAM" id="SSF50978">
    <property type="entry name" value="WD40 repeat-like"/>
    <property type="match status" value="1"/>
</dbReference>
<evidence type="ECO:0000313" key="6">
    <source>
        <dbReference type="EMBL" id="VVT53589.1"/>
    </source>
</evidence>
<comment type="function">
    <text evidence="2">Involved in mRNA splicing. Helps to stabilize the U1 snRNP-5' splice site interaction.</text>
</comment>
<dbReference type="AlphaFoldDB" id="A0A5E8BSQ3"/>
<keyword evidence="1" id="KW-0508">mRNA splicing</keyword>
<evidence type="ECO:0000256" key="2">
    <source>
        <dbReference type="ARBA" id="ARBA00037270"/>
    </source>
</evidence>
<proteinExistence type="inferred from homology"/>
<dbReference type="InterPro" id="IPR015943">
    <property type="entry name" value="WD40/YVTN_repeat-like_dom_sf"/>
</dbReference>
<dbReference type="GeneID" id="43582466"/>
<evidence type="ECO:0000256" key="1">
    <source>
        <dbReference type="ARBA" id="ARBA00023187"/>
    </source>
</evidence>
<dbReference type="EMBL" id="CABVLU010000003">
    <property type="protein sequence ID" value="VVT53589.1"/>
    <property type="molecule type" value="Genomic_DNA"/>
</dbReference>
<evidence type="ECO:0000256" key="5">
    <source>
        <dbReference type="ARBA" id="ARBA00040352"/>
    </source>
</evidence>
<dbReference type="Proteomes" id="UP000398389">
    <property type="component" value="Unassembled WGS sequence"/>
</dbReference>
<protein>
    <recommendedName>
        <fullName evidence="5">Protein SWT21</fullName>
    </recommendedName>
</protein>
<dbReference type="Gene3D" id="2.130.10.10">
    <property type="entry name" value="YVTN repeat-like/Quinoprotein amine dehydrogenase"/>
    <property type="match status" value="1"/>
</dbReference>
<gene>
    <name evidence="6" type="ORF">SAPINGB_P003650</name>
</gene>
<reference evidence="6 7" key="1">
    <citation type="submission" date="2019-09" db="EMBL/GenBank/DDBJ databases">
        <authorList>
            <person name="Brejova B."/>
        </authorList>
    </citation>
    <scope>NUCLEOTIDE SEQUENCE [LARGE SCALE GENOMIC DNA]</scope>
</reference>
<comment type="subunit">
    <text evidence="4">Associates with snRNPs.</text>
</comment>
<accession>A0A5E8BSQ3</accession>
<sequence>MIDSTNHTTSARQPVLCAATPFQIYNDRTTSNPINNVWDREPESLKGANKSTRDFYFSSCQWTPDGSSLLATSSDNTARIFVAPPDLLSDLDNPSSTAKDLLPYSRLQFPSAPTATAIYPGFQISEFAPALVLVSTEDHPIKLYNVHSQECVASYPLFNPHRDIYDNALALEFTGAAGSNDTFLAGTRGQRGRVDMFSLLRPGASTETTRPLTSAHVPDSMAAGYRRAIVSAIATQPCQNNSLVAAVGFYQGGTERTAKSSAVALYDFRVDSVNARCTILSPPLSSSGEYSWTKQTSGTTSLLWSPEPGSDNLLYQVLRGGYSRVIVRDTRMDLGEVGQLSDPALETLSTVQRLGVDWVPSLHGRSAFDLYAGTSTGSVYVYKDPFESLAGRLNQISELGGGSVTNPQVETMKMTNDSRTSVCDVSWNPQVTQNGVEVIATCCGTRKSTDEEDEDLNFPETGIKIWALFK</sequence>
<dbReference type="RefSeq" id="XP_031854257.1">
    <property type="nucleotide sequence ID" value="XM_031998366.1"/>
</dbReference>
<keyword evidence="1" id="KW-0507">mRNA processing</keyword>
<comment type="similarity">
    <text evidence="3">Belongs to the SWT21 family.</text>
</comment>
<evidence type="ECO:0000256" key="3">
    <source>
        <dbReference type="ARBA" id="ARBA00038156"/>
    </source>
</evidence>
<dbReference type="PANTHER" id="PTHR13211:SF0">
    <property type="entry name" value="TELOMERASE CAJAL BODY PROTEIN 1"/>
    <property type="match status" value="1"/>
</dbReference>